<organism evidence="1 2">
    <name type="scientific">Monoraphidium neglectum</name>
    <dbReference type="NCBI Taxonomy" id="145388"/>
    <lineage>
        <taxon>Eukaryota</taxon>
        <taxon>Viridiplantae</taxon>
        <taxon>Chlorophyta</taxon>
        <taxon>core chlorophytes</taxon>
        <taxon>Chlorophyceae</taxon>
        <taxon>CS clade</taxon>
        <taxon>Sphaeropleales</taxon>
        <taxon>Selenastraceae</taxon>
        <taxon>Monoraphidium</taxon>
    </lineage>
</organism>
<name>A0A0D2MS88_9CHLO</name>
<dbReference type="STRING" id="145388.A0A0D2MS88"/>
<gene>
    <name evidence="1" type="ORF">MNEG_4702</name>
</gene>
<dbReference type="RefSeq" id="XP_013902281.1">
    <property type="nucleotide sequence ID" value="XM_014046827.1"/>
</dbReference>
<reference evidence="1 2" key="1">
    <citation type="journal article" date="2013" name="BMC Genomics">
        <title>Reconstruction of the lipid metabolism for the microalga Monoraphidium neglectum from its genome sequence reveals characteristics suitable for biofuel production.</title>
        <authorList>
            <person name="Bogen C."/>
            <person name="Al-Dilaimi A."/>
            <person name="Albersmeier A."/>
            <person name="Wichmann J."/>
            <person name="Grundmann M."/>
            <person name="Rupp O."/>
            <person name="Lauersen K.J."/>
            <person name="Blifernez-Klassen O."/>
            <person name="Kalinowski J."/>
            <person name="Goesmann A."/>
            <person name="Mussgnug J.H."/>
            <person name="Kruse O."/>
        </authorList>
    </citation>
    <scope>NUCLEOTIDE SEQUENCE [LARGE SCALE GENOMIC DNA]</scope>
    <source>
        <strain evidence="1 2">SAG 48.87</strain>
    </source>
</reference>
<dbReference type="KEGG" id="mng:MNEG_4702"/>
<evidence type="ECO:0000313" key="2">
    <source>
        <dbReference type="Proteomes" id="UP000054498"/>
    </source>
</evidence>
<dbReference type="GeneID" id="25737579"/>
<keyword evidence="2" id="KW-1185">Reference proteome</keyword>
<protein>
    <submittedName>
        <fullName evidence="1">Uncharacterized protein</fullName>
    </submittedName>
</protein>
<sequence length="146" mass="16088">MVRWAVVATAPGGLSTREPDPQAKEGDYKGTVIPGPLPVNSLPVLYWFAEDPVAAQSVAGARSSLALNGSFYDDVEGQRRGVTSLNYPKPKMKFKANSGKQFDLFPNAPRMGQLKLNSLYFELGELSFMKEYVASRVRSTFSFDFV</sequence>
<accession>A0A0D2MS88</accession>
<dbReference type="AlphaFoldDB" id="A0A0D2MS88"/>
<proteinExistence type="predicted"/>
<dbReference type="Proteomes" id="UP000054498">
    <property type="component" value="Unassembled WGS sequence"/>
</dbReference>
<evidence type="ECO:0000313" key="1">
    <source>
        <dbReference type="EMBL" id="KIZ03262.1"/>
    </source>
</evidence>
<dbReference type="EMBL" id="KK100884">
    <property type="protein sequence ID" value="KIZ03262.1"/>
    <property type="molecule type" value="Genomic_DNA"/>
</dbReference>